<name>A0A4S8KZW3_DENBC</name>
<proteinExistence type="predicted"/>
<gene>
    <name evidence="1" type="ORF">K435DRAFT_873290</name>
</gene>
<dbReference type="Proteomes" id="UP000297245">
    <property type="component" value="Unassembled WGS sequence"/>
</dbReference>
<evidence type="ECO:0000313" key="1">
    <source>
        <dbReference type="EMBL" id="THU81483.1"/>
    </source>
</evidence>
<keyword evidence="2" id="KW-1185">Reference proteome</keyword>
<reference evidence="1 2" key="1">
    <citation type="journal article" date="2019" name="Nat. Ecol. Evol.">
        <title>Megaphylogeny resolves global patterns of mushroom evolution.</title>
        <authorList>
            <person name="Varga T."/>
            <person name="Krizsan K."/>
            <person name="Foldi C."/>
            <person name="Dima B."/>
            <person name="Sanchez-Garcia M."/>
            <person name="Sanchez-Ramirez S."/>
            <person name="Szollosi G.J."/>
            <person name="Szarkandi J.G."/>
            <person name="Papp V."/>
            <person name="Albert L."/>
            <person name="Andreopoulos W."/>
            <person name="Angelini C."/>
            <person name="Antonin V."/>
            <person name="Barry K.W."/>
            <person name="Bougher N.L."/>
            <person name="Buchanan P."/>
            <person name="Buyck B."/>
            <person name="Bense V."/>
            <person name="Catcheside P."/>
            <person name="Chovatia M."/>
            <person name="Cooper J."/>
            <person name="Damon W."/>
            <person name="Desjardin D."/>
            <person name="Finy P."/>
            <person name="Geml J."/>
            <person name="Haridas S."/>
            <person name="Hughes K."/>
            <person name="Justo A."/>
            <person name="Karasinski D."/>
            <person name="Kautmanova I."/>
            <person name="Kiss B."/>
            <person name="Kocsube S."/>
            <person name="Kotiranta H."/>
            <person name="LaButti K.M."/>
            <person name="Lechner B.E."/>
            <person name="Liimatainen K."/>
            <person name="Lipzen A."/>
            <person name="Lukacs Z."/>
            <person name="Mihaltcheva S."/>
            <person name="Morgado L.N."/>
            <person name="Niskanen T."/>
            <person name="Noordeloos M.E."/>
            <person name="Ohm R.A."/>
            <person name="Ortiz-Santana B."/>
            <person name="Ovrebo C."/>
            <person name="Racz N."/>
            <person name="Riley R."/>
            <person name="Savchenko A."/>
            <person name="Shiryaev A."/>
            <person name="Soop K."/>
            <person name="Spirin V."/>
            <person name="Szebenyi C."/>
            <person name="Tomsovsky M."/>
            <person name="Tulloss R.E."/>
            <person name="Uehling J."/>
            <person name="Grigoriev I.V."/>
            <person name="Vagvolgyi C."/>
            <person name="Papp T."/>
            <person name="Martin F.M."/>
            <person name="Miettinen O."/>
            <person name="Hibbett D.S."/>
            <person name="Nagy L.G."/>
        </authorList>
    </citation>
    <scope>NUCLEOTIDE SEQUENCE [LARGE SCALE GENOMIC DNA]</scope>
    <source>
        <strain evidence="1 2">CBS 962.96</strain>
    </source>
</reference>
<dbReference type="EMBL" id="ML179805">
    <property type="protein sequence ID" value="THU81483.1"/>
    <property type="molecule type" value="Genomic_DNA"/>
</dbReference>
<accession>A0A4S8KZW3</accession>
<dbReference type="AlphaFoldDB" id="A0A4S8KZW3"/>
<organism evidence="1 2">
    <name type="scientific">Dendrothele bispora (strain CBS 962.96)</name>
    <dbReference type="NCBI Taxonomy" id="1314807"/>
    <lineage>
        <taxon>Eukaryota</taxon>
        <taxon>Fungi</taxon>
        <taxon>Dikarya</taxon>
        <taxon>Basidiomycota</taxon>
        <taxon>Agaricomycotina</taxon>
        <taxon>Agaricomycetes</taxon>
        <taxon>Agaricomycetidae</taxon>
        <taxon>Agaricales</taxon>
        <taxon>Agaricales incertae sedis</taxon>
        <taxon>Dendrothele</taxon>
    </lineage>
</organism>
<protein>
    <submittedName>
        <fullName evidence="1">Uncharacterized protein</fullName>
    </submittedName>
</protein>
<evidence type="ECO:0000313" key="2">
    <source>
        <dbReference type="Proteomes" id="UP000297245"/>
    </source>
</evidence>
<sequence>MQLQLPRNLSSMQVGEIDELRKQVSKVADEYLNSEIQRLSQTYVFCNRLEPLEDGKFTRKT</sequence>